<dbReference type="EMBL" id="OKRB01000141">
    <property type="protein sequence ID" value="SPE30719.1"/>
    <property type="molecule type" value="Genomic_DNA"/>
</dbReference>
<feature type="transmembrane region" description="Helical" evidence="1">
    <location>
        <begin position="224"/>
        <end position="242"/>
    </location>
</feature>
<feature type="transmembrane region" description="Helical" evidence="1">
    <location>
        <begin position="254"/>
        <end position="279"/>
    </location>
</feature>
<keyword evidence="1" id="KW-0472">Membrane</keyword>
<evidence type="ECO:0000313" key="3">
    <source>
        <dbReference type="Proteomes" id="UP000239735"/>
    </source>
</evidence>
<feature type="transmembrane region" description="Helical" evidence="1">
    <location>
        <begin position="28"/>
        <end position="54"/>
    </location>
</feature>
<sequence length="347" mass="39340">MPSADLNFFKRSKGLVMKLPKILPSSRLAFWYLLAMIAMVAAPVAITLCTVKLVAFRPLAEIIAQNPSPHGYTTSLLIFVVPIVLIAFWFLPNDRVRISRRAFWWTIGILFPLGVLLDFFFARYFFCFPNRNAVLGILAPASGKPVPVEEYLFYLTGFLAVLLFYIWLDGYWLHAYSVPEQDLRRTTFRRLLGFHLDSLILAIIFLGTAIVYKDFAPTRTPGFPGYLTFLVLGSLLPSVALFPKAKNVINWRALSLTLFIVVLASLQWEATLAVPYGWWNYQRTAMVGIYIRAWDNLPVEAVFVWIAVTYMTVIVYEVVRCWQASGKSARHAFLGAGGPVEVATHRK</sequence>
<proteinExistence type="predicted"/>
<protein>
    <submittedName>
        <fullName evidence="2">Uncharacterized protein</fullName>
    </submittedName>
</protein>
<gene>
    <name evidence="2" type="ORF">SBA5_80088</name>
</gene>
<feature type="transmembrane region" description="Helical" evidence="1">
    <location>
        <begin position="151"/>
        <end position="173"/>
    </location>
</feature>
<feature type="transmembrane region" description="Helical" evidence="1">
    <location>
        <begin position="194"/>
        <end position="212"/>
    </location>
</feature>
<feature type="transmembrane region" description="Helical" evidence="1">
    <location>
        <begin position="299"/>
        <end position="319"/>
    </location>
</feature>
<accession>A0A2N9M5E7</accession>
<keyword evidence="1" id="KW-1133">Transmembrane helix</keyword>
<reference evidence="3" key="1">
    <citation type="submission" date="2018-02" db="EMBL/GenBank/DDBJ databases">
        <authorList>
            <person name="Hausmann B."/>
        </authorList>
    </citation>
    <scope>NUCLEOTIDE SEQUENCE [LARGE SCALE GENOMIC DNA]</scope>
    <source>
        <strain evidence="3">Peat soil MAG SbA5</strain>
    </source>
</reference>
<evidence type="ECO:0000313" key="2">
    <source>
        <dbReference type="EMBL" id="SPE30719.1"/>
    </source>
</evidence>
<dbReference type="AlphaFoldDB" id="A0A2N9M5E7"/>
<organism evidence="2 3">
    <name type="scientific">Candidatus Sulfuritelmatomonas gaucii</name>
    <dbReference type="NCBI Taxonomy" id="2043161"/>
    <lineage>
        <taxon>Bacteria</taxon>
        <taxon>Pseudomonadati</taxon>
        <taxon>Acidobacteriota</taxon>
        <taxon>Terriglobia</taxon>
        <taxon>Terriglobales</taxon>
        <taxon>Acidobacteriaceae</taxon>
        <taxon>Candidatus Sulfuritelmatomonas</taxon>
    </lineage>
</organism>
<name>A0A2N9M5E7_9BACT</name>
<feature type="transmembrane region" description="Helical" evidence="1">
    <location>
        <begin position="74"/>
        <end position="91"/>
    </location>
</feature>
<feature type="transmembrane region" description="Helical" evidence="1">
    <location>
        <begin position="103"/>
        <end position="126"/>
    </location>
</feature>
<evidence type="ECO:0000256" key="1">
    <source>
        <dbReference type="SAM" id="Phobius"/>
    </source>
</evidence>
<keyword evidence="1" id="KW-0812">Transmembrane</keyword>
<dbReference type="Proteomes" id="UP000239735">
    <property type="component" value="Unassembled WGS sequence"/>
</dbReference>